<dbReference type="InterPro" id="IPR001873">
    <property type="entry name" value="ENaC"/>
</dbReference>
<evidence type="ECO:0000256" key="10">
    <source>
        <dbReference type="ARBA" id="ARBA00023201"/>
    </source>
</evidence>
<dbReference type="Pfam" id="PF00858">
    <property type="entry name" value="ASC"/>
    <property type="match status" value="2"/>
</dbReference>
<dbReference type="Proteomes" id="UP000292052">
    <property type="component" value="Unassembled WGS sequence"/>
</dbReference>
<accession>A0A482VAL9</accession>
<evidence type="ECO:0000256" key="3">
    <source>
        <dbReference type="ARBA" id="ARBA00022448"/>
    </source>
</evidence>
<keyword evidence="7" id="KW-0915">Sodium</keyword>
<dbReference type="EMBL" id="QDEB01120025">
    <property type="protein sequence ID" value="RZB40325.1"/>
    <property type="molecule type" value="Genomic_DNA"/>
</dbReference>
<keyword evidence="4 12" id="KW-0894">Sodium channel</keyword>
<evidence type="ECO:0000313" key="13">
    <source>
        <dbReference type="EMBL" id="RZB40325.1"/>
    </source>
</evidence>
<dbReference type="AlphaFoldDB" id="A0A482VAL9"/>
<keyword evidence="9" id="KW-0472">Membrane</keyword>
<evidence type="ECO:0000256" key="6">
    <source>
        <dbReference type="ARBA" id="ARBA00022989"/>
    </source>
</evidence>
<keyword evidence="8 12" id="KW-0406">Ion transport</keyword>
<dbReference type="Gene3D" id="2.60.470.10">
    <property type="entry name" value="Acid-sensing ion channels like domains"/>
    <property type="match status" value="1"/>
</dbReference>
<protein>
    <submittedName>
        <fullName evidence="13">ASC domain containing protein</fullName>
    </submittedName>
</protein>
<proteinExistence type="inferred from homology"/>
<name>A0A482VAL9_ASBVE</name>
<organism evidence="13 14">
    <name type="scientific">Asbolus verrucosus</name>
    <name type="common">Desert ironclad beetle</name>
    <dbReference type="NCBI Taxonomy" id="1661398"/>
    <lineage>
        <taxon>Eukaryota</taxon>
        <taxon>Metazoa</taxon>
        <taxon>Ecdysozoa</taxon>
        <taxon>Arthropoda</taxon>
        <taxon>Hexapoda</taxon>
        <taxon>Insecta</taxon>
        <taxon>Pterygota</taxon>
        <taxon>Neoptera</taxon>
        <taxon>Endopterygota</taxon>
        <taxon>Coleoptera</taxon>
        <taxon>Polyphaga</taxon>
        <taxon>Cucujiformia</taxon>
        <taxon>Tenebrionidae</taxon>
        <taxon>Pimeliinae</taxon>
        <taxon>Asbolus</taxon>
    </lineage>
</organism>
<evidence type="ECO:0000256" key="5">
    <source>
        <dbReference type="ARBA" id="ARBA00022692"/>
    </source>
</evidence>
<evidence type="ECO:0000256" key="8">
    <source>
        <dbReference type="ARBA" id="ARBA00023065"/>
    </source>
</evidence>
<keyword evidence="6" id="KW-1133">Transmembrane helix</keyword>
<evidence type="ECO:0000256" key="2">
    <source>
        <dbReference type="ARBA" id="ARBA00007193"/>
    </source>
</evidence>
<evidence type="ECO:0000256" key="7">
    <source>
        <dbReference type="ARBA" id="ARBA00023053"/>
    </source>
</evidence>
<keyword evidence="10 12" id="KW-0739">Sodium transport</keyword>
<gene>
    <name evidence="13" type="ORF">BDFB_010847</name>
</gene>
<evidence type="ECO:0000256" key="12">
    <source>
        <dbReference type="RuleBase" id="RU000679"/>
    </source>
</evidence>
<evidence type="ECO:0000313" key="14">
    <source>
        <dbReference type="Proteomes" id="UP000292052"/>
    </source>
</evidence>
<comment type="subcellular location">
    <subcellularLocation>
        <location evidence="1">Membrane</location>
        <topology evidence="1">Multi-pass membrane protein</topology>
    </subcellularLocation>
</comment>
<evidence type="ECO:0000256" key="1">
    <source>
        <dbReference type="ARBA" id="ARBA00004141"/>
    </source>
</evidence>
<sequence>IGLDCNFRPKFLRNDISFQSFIQIVSGKRYQFRNGNRLLELEHFFSSHYIFRKKCTQLLSKCKWNGLTFDCCEKFLPLETEYGICYSFNSLHTKRTGPGALTIETIEDVRVIEIENDENVKTLPVDKRKCRFPEEKPDDLLVHDYYSYSTCVVQCHANAHIDLCNCTHHLMPVMNRRKYCDIEGLKCLTDNFGNM</sequence>
<comment type="similarity">
    <text evidence="2 12">Belongs to the amiloride-sensitive sodium channel (TC 1.A.6) family.</text>
</comment>
<evidence type="ECO:0000256" key="11">
    <source>
        <dbReference type="ARBA" id="ARBA00023303"/>
    </source>
</evidence>
<keyword evidence="3 12" id="KW-0813">Transport</keyword>
<keyword evidence="11 12" id="KW-0407">Ion channel</keyword>
<dbReference type="OrthoDB" id="8188903at2759"/>
<evidence type="ECO:0000256" key="4">
    <source>
        <dbReference type="ARBA" id="ARBA00022461"/>
    </source>
</evidence>
<reference evidence="13 14" key="1">
    <citation type="submission" date="2017-03" db="EMBL/GenBank/DDBJ databases">
        <title>Genome of the blue death feigning beetle - Asbolus verrucosus.</title>
        <authorList>
            <person name="Rider S.D."/>
        </authorList>
    </citation>
    <scope>NUCLEOTIDE SEQUENCE [LARGE SCALE GENOMIC DNA]</scope>
    <source>
        <strain evidence="13">Butters</strain>
        <tissue evidence="13">Head and leg muscle</tissue>
    </source>
</reference>
<evidence type="ECO:0000256" key="9">
    <source>
        <dbReference type="ARBA" id="ARBA00023136"/>
    </source>
</evidence>
<dbReference type="GO" id="GO:0016020">
    <property type="term" value="C:membrane"/>
    <property type="evidence" value="ECO:0007669"/>
    <property type="project" value="UniProtKB-SubCell"/>
</dbReference>
<comment type="caution">
    <text evidence="13">The sequence shown here is derived from an EMBL/GenBank/DDBJ whole genome shotgun (WGS) entry which is preliminary data.</text>
</comment>
<keyword evidence="14" id="KW-1185">Reference proteome</keyword>
<dbReference type="GO" id="GO:0005272">
    <property type="term" value="F:sodium channel activity"/>
    <property type="evidence" value="ECO:0007669"/>
    <property type="project" value="UniProtKB-KW"/>
</dbReference>
<keyword evidence="5 12" id="KW-0812">Transmembrane</keyword>
<feature type="non-terminal residue" evidence="13">
    <location>
        <position position="1"/>
    </location>
</feature>